<sequence>MPAWTETLLSRANDYHVGSVLPFTAPADFAFWDIRVQQNAALVGRADTAFRTDPDDLMLAARAFSFPLVFPKRSVPPIYAEGHGPSARDDSIDVSHTDVVSSILRMALMDTLAPVEGSELVLSLGYNARISHHNHLQQWLQEYSVVLQSLATELPQFLHPSLQETDFPLLGTDDAGLRFSELILDSLLEVNGAGLKSLAAACETKVGSGDQAVIKSIYPCSPLQQHILVSQFKDPKAYMVYAAWNIRPTPGMPLNARQLKNARR</sequence>
<accession>A0A8H5U5L0</accession>
<organism evidence="2 3">
    <name type="scientific">Fusarium denticulatum</name>
    <dbReference type="NCBI Taxonomy" id="48507"/>
    <lineage>
        <taxon>Eukaryota</taxon>
        <taxon>Fungi</taxon>
        <taxon>Dikarya</taxon>
        <taxon>Ascomycota</taxon>
        <taxon>Pezizomycotina</taxon>
        <taxon>Sordariomycetes</taxon>
        <taxon>Hypocreomycetidae</taxon>
        <taxon>Hypocreales</taxon>
        <taxon>Nectriaceae</taxon>
        <taxon>Fusarium</taxon>
        <taxon>Fusarium fujikuroi species complex</taxon>
    </lineage>
</organism>
<dbReference type="PANTHER" id="PTHR45398">
    <property type="match status" value="1"/>
</dbReference>
<dbReference type="AlphaFoldDB" id="A0A8H5U5L0"/>
<evidence type="ECO:0000313" key="2">
    <source>
        <dbReference type="EMBL" id="KAF5684385.1"/>
    </source>
</evidence>
<evidence type="ECO:0000256" key="1">
    <source>
        <dbReference type="ARBA" id="ARBA00029454"/>
    </source>
</evidence>
<comment type="caution">
    <text evidence="2">The sequence shown here is derived from an EMBL/GenBank/DDBJ whole genome shotgun (WGS) entry which is preliminary data.</text>
</comment>
<proteinExistence type="inferred from homology"/>
<comment type="similarity">
    <text evidence="1">Belongs to the NRP synthetase family.</text>
</comment>
<name>A0A8H5U5L0_9HYPO</name>
<dbReference type="PANTHER" id="PTHR45398:SF1">
    <property type="entry name" value="ENZYME, PUTATIVE (JCVI)-RELATED"/>
    <property type="match status" value="1"/>
</dbReference>
<dbReference type="Proteomes" id="UP000562682">
    <property type="component" value="Unassembled WGS sequence"/>
</dbReference>
<evidence type="ECO:0000313" key="3">
    <source>
        <dbReference type="Proteomes" id="UP000562682"/>
    </source>
</evidence>
<reference evidence="2 3" key="1">
    <citation type="submission" date="2020-05" db="EMBL/GenBank/DDBJ databases">
        <title>Identification and distribution of gene clusters putatively required for synthesis of sphingolipid metabolism inhibitors in phylogenetically diverse species of the filamentous fungus Fusarium.</title>
        <authorList>
            <person name="Kim H.-S."/>
            <person name="Busman M."/>
            <person name="Brown D.W."/>
            <person name="Divon H."/>
            <person name="Uhlig S."/>
            <person name="Proctor R.H."/>
        </authorList>
    </citation>
    <scope>NUCLEOTIDE SEQUENCE [LARGE SCALE GENOMIC DNA]</scope>
    <source>
        <strain evidence="2 3">NRRL 25311</strain>
    </source>
</reference>
<gene>
    <name evidence="2" type="ORF">FDENT_6734</name>
</gene>
<dbReference type="EMBL" id="JAAOAK010000181">
    <property type="protein sequence ID" value="KAF5684385.1"/>
    <property type="molecule type" value="Genomic_DNA"/>
</dbReference>
<keyword evidence="2" id="KW-0436">Ligase</keyword>
<protein>
    <submittedName>
        <fullName evidence="2">AMP-dependent synthetase ligase</fullName>
    </submittedName>
</protein>
<keyword evidence="3" id="KW-1185">Reference proteome</keyword>
<dbReference type="GO" id="GO:0016874">
    <property type="term" value="F:ligase activity"/>
    <property type="evidence" value="ECO:0007669"/>
    <property type="project" value="UniProtKB-KW"/>
</dbReference>